<dbReference type="EMBL" id="SOMN01000002">
    <property type="protein sequence ID" value="TFE30590.1"/>
    <property type="molecule type" value="Genomic_DNA"/>
</dbReference>
<evidence type="ECO:0000313" key="7">
    <source>
        <dbReference type="Proteomes" id="UP000297900"/>
    </source>
</evidence>
<reference evidence="6 7" key="1">
    <citation type="submission" date="2019-03" db="EMBL/GenBank/DDBJ databases">
        <title>Cohnella endophytica sp. nov., a novel endophytic bacterium isolated from bark of Sonneratia apetala.</title>
        <authorList>
            <person name="Tuo L."/>
        </authorList>
    </citation>
    <scope>NUCLEOTIDE SEQUENCE [LARGE SCALE GENOMIC DNA]</scope>
    <source>
        <strain evidence="6 7">CCTCC AB 208254</strain>
    </source>
</reference>
<dbReference type="PROSITE" id="PS50112">
    <property type="entry name" value="PAS"/>
    <property type="match status" value="1"/>
</dbReference>
<dbReference type="InterPro" id="IPR000160">
    <property type="entry name" value="GGDEF_dom"/>
</dbReference>
<keyword evidence="7" id="KW-1185">Reference proteome</keyword>
<dbReference type="PROSITE" id="PS50113">
    <property type="entry name" value="PAC"/>
    <property type="match status" value="1"/>
</dbReference>
<proteinExistence type="predicted"/>
<feature type="domain" description="GGDEF" evidence="5">
    <location>
        <begin position="230"/>
        <end position="363"/>
    </location>
</feature>
<dbReference type="InterPro" id="IPR013656">
    <property type="entry name" value="PAS_4"/>
</dbReference>
<dbReference type="InterPro" id="IPR035965">
    <property type="entry name" value="PAS-like_dom_sf"/>
</dbReference>
<dbReference type="PROSITE" id="PS50887">
    <property type="entry name" value="GGDEF"/>
    <property type="match status" value="1"/>
</dbReference>
<dbReference type="CDD" id="cd00130">
    <property type="entry name" value="PAS"/>
    <property type="match status" value="1"/>
</dbReference>
<dbReference type="Gene3D" id="3.30.70.270">
    <property type="match status" value="1"/>
</dbReference>
<dbReference type="PANTHER" id="PTHR44757">
    <property type="entry name" value="DIGUANYLATE CYCLASE DGCP"/>
    <property type="match status" value="1"/>
</dbReference>
<dbReference type="InterPro" id="IPR043128">
    <property type="entry name" value="Rev_trsase/Diguanyl_cyclase"/>
</dbReference>
<comment type="caution">
    <text evidence="6">The sequence shown here is derived from an EMBL/GenBank/DDBJ whole genome shotgun (WGS) entry which is preliminary data.</text>
</comment>
<dbReference type="CDD" id="cd01948">
    <property type="entry name" value="EAL"/>
    <property type="match status" value="1"/>
</dbReference>
<dbReference type="SUPFAM" id="SSF55785">
    <property type="entry name" value="PYP-like sensor domain (PAS domain)"/>
    <property type="match status" value="1"/>
</dbReference>
<dbReference type="PANTHER" id="PTHR44757:SF2">
    <property type="entry name" value="BIOFILM ARCHITECTURE MAINTENANCE PROTEIN MBAA"/>
    <property type="match status" value="1"/>
</dbReference>
<keyword evidence="1" id="KW-0812">Transmembrane</keyword>
<gene>
    <name evidence="6" type="ORF">E2980_02035</name>
</gene>
<dbReference type="Gene3D" id="3.20.20.450">
    <property type="entry name" value="EAL domain"/>
    <property type="match status" value="1"/>
</dbReference>
<keyword evidence="1" id="KW-0472">Membrane</keyword>
<accession>A0A4Y8M4P1</accession>
<feature type="transmembrane region" description="Helical" evidence="1">
    <location>
        <begin position="38"/>
        <end position="61"/>
    </location>
</feature>
<dbReference type="Pfam" id="PF00990">
    <property type="entry name" value="GGDEF"/>
    <property type="match status" value="1"/>
</dbReference>
<evidence type="ECO:0000313" key="6">
    <source>
        <dbReference type="EMBL" id="TFE30590.1"/>
    </source>
</evidence>
<dbReference type="NCBIfam" id="TIGR00229">
    <property type="entry name" value="sensory_box"/>
    <property type="match status" value="1"/>
</dbReference>
<keyword evidence="1" id="KW-1133">Transmembrane helix</keyword>
<feature type="domain" description="PAS" evidence="2">
    <location>
        <begin position="75"/>
        <end position="145"/>
    </location>
</feature>
<evidence type="ECO:0000256" key="1">
    <source>
        <dbReference type="SAM" id="Phobius"/>
    </source>
</evidence>
<dbReference type="InterPro" id="IPR000700">
    <property type="entry name" value="PAS-assoc_C"/>
</dbReference>
<dbReference type="Pfam" id="PF08448">
    <property type="entry name" value="PAS_4"/>
    <property type="match status" value="1"/>
</dbReference>
<dbReference type="Pfam" id="PF00563">
    <property type="entry name" value="EAL"/>
    <property type="match status" value="1"/>
</dbReference>
<evidence type="ECO:0000259" key="5">
    <source>
        <dbReference type="PROSITE" id="PS50887"/>
    </source>
</evidence>
<dbReference type="OrthoDB" id="9759607at2"/>
<organism evidence="6 7">
    <name type="scientific">Cohnella luojiensis</name>
    <dbReference type="NCBI Taxonomy" id="652876"/>
    <lineage>
        <taxon>Bacteria</taxon>
        <taxon>Bacillati</taxon>
        <taxon>Bacillota</taxon>
        <taxon>Bacilli</taxon>
        <taxon>Bacillales</taxon>
        <taxon>Paenibacillaceae</taxon>
        <taxon>Cohnella</taxon>
    </lineage>
</organism>
<dbReference type="InterPro" id="IPR052155">
    <property type="entry name" value="Biofilm_reg_signaling"/>
</dbReference>
<dbReference type="PROSITE" id="PS50883">
    <property type="entry name" value="EAL"/>
    <property type="match status" value="1"/>
</dbReference>
<protein>
    <submittedName>
        <fullName evidence="6">Phosphodiesterase</fullName>
    </submittedName>
</protein>
<dbReference type="CDD" id="cd01949">
    <property type="entry name" value="GGDEF"/>
    <property type="match status" value="1"/>
</dbReference>
<dbReference type="Gene3D" id="3.30.450.20">
    <property type="entry name" value="PAS domain"/>
    <property type="match status" value="1"/>
</dbReference>
<dbReference type="AlphaFoldDB" id="A0A4Y8M4P1"/>
<feature type="domain" description="EAL" evidence="4">
    <location>
        <begin position="372"/>
        <end position="625"/>
    </location>
</feature>
<dbReference type="InterPro" id="IPR029787">
    <property type="entry name" value="Nucleotide_cyclase"/>
</dbReference>
<dbReference type="SUPFAM" id="SSF141868">
    <property type="entry name" value="EAL domain-like"/>
    <property type="match status" value="1"/>
</dbReference>
<dbReference type="InterPro" id="IPR000014">
    <property type="entry name" value="PAS"/>
</dbReference>
<dbReference type="InterPro" id="IPR035919">
    <property type="entry name" value="EAL_sf"/>
</dbReference>
<dbReference type="FunFam" id="3.20.20.450:FF:000001">
    <property type="entry name" value="Cyclic di-GMP phosphodiesterase yahA"/>
    <property type="match status" value="1"/>
</dbReference>
<dbReference type="SMART" id="SM00052">
    <property type="entry name" value="EAL"/>
    <property type="match status" value="1"/>
</dbReference>
<dbReference type="InterPro" id="IPR001633">
    <property type="entry name" value="EAL_dom"/>
</dbReference>
<evidence type="ECO:0000259" key="3">
    <source>
        <dbReference type="PROSITE" id="PS50113"/>
    </source>
</evidence>
<feature type="domain" description="PAC" evidence="3">
    <location>
        <begin position="147"/>
        <end position="198"/>
    </location>
</feature>
<evidence type="ECO:0000259" key="2">
    <source>
        <dbReference type="PROSITE" id="PS50112"/>
    </source>
</evidence>
<dbReference type="Proteomes" id="UP000297900">
    <property type="component" value="Unassembled WGS sequence"/>
</dbReference>
<sequence>MLYIAGDCSIIKEISPWKRFPNREEGRSLVNGWSDNGLWLAAMVAGVVLTVSFASLGWMFARRSSRKSSMGPSYQLELLDSLYNNSPIAFAVIDRQGRFIDINRDPSDLVGFSKVEMTGKPFATMVDDDSQDITRQIFLRTLKGEKCSQEIKIIHKQGYPMDLNIHTSPLVRRNKIIGLLVFIQDISDRKRSMERIRYMAYYDDMTGLPNRRFFTNRLEEKLKIGKMNGTRLAVCYLDVDRFKLVNASFGRDFGDMLLLQIAERLSRGLSEPGDLARMEGDEFAACLDGLQDDEDVARRLDQMMVVLEEPFELSGVPVQITVSIGVAVCDSGTEDAATLLKKADTALHRVKENGKNDYMLHSSDMDNVALHKLTIQHEMRKALQNQEFLLYYQPQYDLASGQIVGMEALIRWKHPERGLVPPGEFIPAAEESGIIVPLGDWVIEEACRQNKAWQDAGIPSIPVSVNLSIRQFSQRNLTDKVSEILRHTGLDARYLELEITESMTMDVERASQCLKELTDIGVTISIDDFGTGYSSFHYLKKLPIARLKIDRSFVRDIQQDPNDAAIVAAIIAMAHNLQLQVIAEGVETEDQVHFLRSHRCDEMQGFYGSKPLPSSEAMELLQAKTNRLALPVQSA</sequence>
<dbReference type="SMART" id="SM00091">
    <property type="entry name" value="PAS"/>
    <property type="match status" value="1"/>
</dbReference>
<evidence type="ECO:0000259" key="4">
    <source>
        <dbReference type="PROSITE" id="PS50883"/>
    </source>
</evidence>
<name>A0A4Y8M4P1_9BACL</name>
<dbReference type="NCBIfam" id="TIGR00254">
    <property type="entry name" value="GGDEF"/>
    <property type="match status" value="1"/>
</dbReference>
<dbReference type="SUPFAM" id="SSF55073">
    <property type="entry name" value="Nucleotide cyclase"/>
    <property type="match status" value="1"/>
</dbReference>
<dbReference type="SMART" id="SM00267">
    <property type="entry name" value="GGDEF"/>
    <property type="match status" value="1"/>
</dbReference>